<dbReference type="STRING" id="190650.CC_0753"/>
<dbReference type="EMBL" id="AE005673">
    <property type="protein sequence ID" value="AAK22738.1"/>
    <property type="molecule type" value="Genomic_DNA"/>
</dbReference>
<dbReference type="Gene3D" id="3.40.50.2300">
    <property type="match status" value="1"/>
</dbReference>
<protein>
    <recommendedName>
        <fullName evidence="3">Nucleoside transporter</fullName>
    </recommendedName>
</protein>
<dbReference type="EnsemblBacteria" id="AAK22738">
    <property type="protein sequence ID" value="AAK22738"/>
    <property type="gene ID" value="CC_0753"/>
</dbReference>
<dbReference type="AlphaFoldDB" id="Q9AA53"/>
<dbReference type="HOGENOM" id="CLU_1988624_0_0_5"/>
<evidence type="ECO:0008006" key="3">
    <source>
        <dbReference type="Google" id="ProtNLM"/>
    </source>
</evidence>
<reference evidence="1 2" key="1">
    <citation type="journal article" date="2001" name="Proc. Natl. Acad. Sci. U.S.A.">
        <title>Complete genome sequence of Caulobacter crescentus.</title>
        <authorList>
            <person name="Nierman W.C."/>
            <person name="Feldblyum T.V."/>
            <person name="Laub M.T."/>
            <person name="Paulsen I.T."/>
            <person name="Nelson K.E."/>
            <person name="Eisen J.A."/>
            <person name="Heidelberg J.F."/>
            <person name="Alley M.R."/>
            <person name="Ohta N."/>
            <person name="Maddock J.R."/>
            <person name="Potocka I."/>
            <person name="Nelson W.C."/>
            <person name="Newton A."/>
            <person name="Stephens C."/>
            <person name="Phadke N.D."/>
            <person name="Ely B."/>
            <person name="DeBoy R.T."/>
            <person name="Dodson R.J."/>
            <person name="Durkin A.S."/>
            <person name="Gwinn M.L."/>
            <person name="Haft D.H."/>
            <person name="Kolonay J.F."/>
            <person name="Smit J."/>
            <person name="Craven M.B."/>
            <person name="Khouri H."/>
            <person name="Shetty J."/>
            <person name="Berry K."/>
            <person name="Utterback T."/>
            <person name="Tran K."/>
            <person name="Wolf A."/>
            <person name="Vamathevan J."/>
            <person name="Ermolaeva M."/>
            <person name="White O."/>
            <person name="Salzberg S.L."/>
            <person name="Venter J.C."/>
            <person name="Shapiro L."/>
            <person name="Fraser C.M."/>
        </authorList>
    </citation>
    <scope>NUCLEOTIDE SEQUENCE [LARGE SCALE GENOMIC DNA]</scope>
    <source>
        <strain evidence="2">ATCC 19089 / CB15</strain>
    </source>
</reference>
<evidence type="ECO:0000313" key="1">
    <source>
        <dbReference type="EMBL" id="AAK22738.1"/>
    </source>
</evidence>
<gene>
    <name evidence="1" type="ordered locus">CC_0753</name>
</gene>
<dbReference type="PIR" id="F87342">
    <property type="entry name" value="F87342"/>
</dbReference>
<dbReference type="PATRIC" id="fig|190650.5.peg.763"/>
<name>Q9AA53_CAUVC</name>
<dbReference type="eggNOG" id="COG0784">
    <property type="taxonomic scope" value="Bacteria"/>
</dbReference>
<dbReference type="SMR" id="Q9AA53"/>
<evidence type="ECO:0000313" key="2">
    <source>
        <dbReference type="Proteomes" id="UP000001816"/>
    </source>
</evidence>
<keyword evidence="2" id="KW-1185">Reference proteome</keyword>
<dbReference type="InterPro" id="IPR011006">
    <property type="entry name" value="CheY-like_superfamily"/>
</dbReference>
<dbReference type="KEGG" id="ccr:CC_0753"/>
<sequence>MRRMCDRPDLSDGETDRPMILLLVEDEALRDALRFSLETDGYAVRAPADTDGCLACSDCGAAACVVIDDGDASVPPPTAGRPTIVLTGDAQRLTRRGVTGVTLVEKPLLDDKLGRELSALLARAAPGL</sequence>
<dbReference type="Proteomes" id="UP000001816">
    <property type="component" value="Chromosome"/>
</dbReference>
<accession>Q9AA53</accession>
<dbReference type="SUPFAM" id="SSF52172">
    <property type="entry name" value="CheY-like"/>
    <property type="match status" value="1"/>
</dbReference>
<dbReference type="BioCyc" id="CAULO:CC0753-MONOMER"/>
<proteinExistence type="predicted"/>
<organism evidence="1 2">
    <name type="scientific">Caulobacter vibrioides (strain ATCC 19089 / CIP 103742 / CB 15)</name>
    <name type="common">Caulobacter crescentus</name>
    <dbReference type="NCBI Taxonomy" id="190650"/>
    <lineage>
        <taxon>Bacteria</taxon>
        <taxon>Pseudomonadati</taxon>
        <taxon>Pseudomonadota</taxon>
        <taxon>Alphaproteobacteria</taxon>
        <taxon>Caulobacterales</taxon>
        <taxon>Caulobacteraceae</taxon>
        <taxon>Caulobacter</taxon>
    </lineage>
</organism>